<keyword evidence="3" id="KW-0378">Hydrolase</keyword>
<dbReference type="PRINTS" id="PR00719">
    <property type="entry name" value="LMWPTPASE"/>
</dbReference>
<organism evidence="7 8">
    <name type="scientific">Kouleothrix aurantiaca</name>
    <dbReference type="NCBI Taxonomy" id="186479"/>
    <lineage>
        <taxon>Bacteria</taxon>
        <taxon>Bacillati</taxon>
        <taxon>Chloroflexota</taxon>
        <taxon>Chloroflexia</taxon>
        <taxon>Chloroflexales</taxon>
        <taxon>Roseiflexineae</taxon>
        <taxon>Roseiflexaceae</taxon>
        <taxon>Kouleothrix</taxon>
    </lineage>
</organism>
<dbReference type="Gene3D" id="3.40.50.2300">
    <property type="match status" value="1"/>
</dbReference>
<evidence type="ECO:0000256" key="1">
    <source>
        <dbReference type="ARBA" id="ARBA00011063"/>
    </source>
</evidence>
<evidence type="ECO:0000313" key="7">
    <source>
        <dbReference type="EMBL" id="KPV48027.1"/>
    </source>
</evidence>
<dbReference type="InterPro" id="IPR017867">
    <property type="entry name" value="Tyr_phospatase_low_mol_wt"/>
</dbReference>
<feature type="active site" evidence="5">
    <location>
        <position position="20"/>
    </location>
</feature>
<evidence type="ECO:0000256" key="3">
    <source>
        <dbReference type="ARBA" id="ARBA00022801"/>
    </source>
</evidence>
<feature type="active site" description="Nucleophile" evidence="5">
    <location>
        <position position="14"/>
    </location>
</feature>
<evidence type="ECO:0000256" key="5">
    <source>
        <dbReference type="PIRSR" id="PIRSR617867-1"/>
    </source>
</evidence>
<dbReference type="AlphaFoldDB" id="A0A0P9CY99"/>
<sequence length="117" mass="12762">MPAQPQPIQVLFVCTGNICRSPMAEAVFRHMVSAAGLSDRIQADSAGTGAWHIGEQPHRGTRAVLQAHGIVYTHQARQVAASDFTQFDYLVALDRSHLDDLRSLAGRSHASLKLLMN</sequence>
<dbReference type="CDD" id="cd16343">
    <property type="entry name" value="LMWPTP"/>
    <property type="match status" value="1"/>
</dbReference>
<evidence type="ECO:0000256" key="2">
    <source>
        <dbReference type="ARBA" id="ARBA00013064"/>
    </source>
</evidence>
<dbReference type="Proteomes" id="UP000050509">
    <property type="component" value="Unassembled WGS sequence"/>
</dbReference>
<keyword evidence="4" id="KW-0904">Protein phosphatase</keyword>
<dbReference type="EC" id="3.1.3.48" evidence="2"/>
<dbReference type="PANTHER" id="PTHR11717:SF7">
    <property type="entry name" value="LOW MOLECULAR WEIGHT PHOSPHOTYROSINE PROTEIN PHOSPHATASE"/>
    <property type="match status" value="1"/>
</dbReference>
<dbReference type="Pfam" id="PF01451">
    <property type="entry name" value="LMWPc"/>
    <property type="match status" value="1"/>
</dbReference>
<accession>A0A0P9CY99</accession>
<name>A0A0P9CY99_9CHLR</name>
<evidence type="ECO:0000256" key="4">
    <source>
        <dbReference type="ARBA" id="ARBA00022912"/>
    </source>
</evidence>
<evidence type="ECO:0000259" key="6">
    <source>
        <dbReference type="SMART" id="SM00226"/>
    </source>
</evidence>
<feature type="non-terminal residue" evidence="7">
    <location>
        <position position="117"/>
    </location>
</feature>
<feature type="domain" description="Phosphotyrosine protein phosphatase I" evidence="6">
    <location>
        <begin position="8"/>
        <end position="117"/>
    </location>
</feature>
<reference evidence="7 8" key="1">
    <citation type="submission" date="2015-09" db="EMBL/GenBank/DDBJ databases">
        <title>Draft genome sequence of Kouleothrix aurantiaca JCM 19913.</title>
        <authorList>
            <person name="Hemp J."/>
        </authorList>
    </citation>
    <scope>NUCLEOTIDE SEQUENCE [LARGE SCALE GENOMIC DNA]</scope>
    <source>
        <strain evidence="7 8">COM-B</strain>
    </source>
</reference>
<evidence type="ECO:0000313" key="8">
    <source>
        <dbReference type="Proteomes" id="UP000050509"/>
    </source>
</evidence>
<dbReference type="GO" id="GO:0004725">
    <property type="term" value="F:protein tyrosine phosphatase activity"/>
    <property type="evidence" value="ECO:0007669"/>
    <property type="project" value="UniProtKB-EC"/>
</dbReference>
<keyword evidence="8" id="KW-1185">Reference proteome</keyword>
<dbReference type="PANTHER" id="PTHR11717">
    <property type="entry name" value="LOW MOLECULAR WEIGHT PROTEIN TYROSINE PHOSPHATASE"/>
    <property type="match status" value="1"/>
</dbReference>
<protein>
    <recommendedName>
        <fullName evidence="2">protein-tyrosine-phosphatase</fullName>
        <ecNumber evidence="2">3.1.3.48</ecNumber>
    </recommendedName>
</protein>
<comment type="caution">
    <text evidence="7">The sequence shown here is derived from an EMBL/GenBank/DDBJ whole genome shotgun (WGS) entry which is preliminary data.</text>
</comment>
<dbReference type="EMBL" id="LJCR01003013">
    <property type="protein sequence ID" value="KPV48027.1"/>
    <property type="molecule type" value="Genomic_DNA"/>
</dbReference>
<dbReference type="InterPro" id="IPR023485">
    <property type="entry name" value="Ptyr_pPase"/>
</dbReference>
<comment type="similarity">
    <text evidence="1">Belongs to the low molecular weight phosphotyrosine protein phosphatase family.</text>
</comment>
<proteinExistence type="inferred from homology"/>
<gene>
    <name evidence="7" type="ORF">SE17_40285</name>
</gene>
<dbReference type="SMART" id="SM00226">
    <property type="entry name" value="LMWPc"/>
    <property type="match status" value="1"/>
</dbReference>
<dbReference type="InterPro" id="IPR036196">
    <property type="entry name" value="Ptyr_pPase_sf"/>
</dbReference>
<dbReference type="InterPro" id="IPR050438">
    <property type="entry name" value="LMW_PTPase"/>
</dbReference>
<dbReference type="SUPFAM" id="SSF52788">
    <property type="entry name" value="Phosphotyrosine protein phosphatases I"/>
    <property type="match status" value="1"/>
</dbReference>